<sequence>MPVGTGRERCASRELCGRRAVFFPQPRTHSAGPLPAQGDNKVHGSLSKTIRGVAGNPLSARLLRGPGVEPLTRNEAW</sequence>
<protein>
    <submittedName>
        <fullName evidence="1">Uncharacterized protein</fullName>
    </submittedName>
</protein>
<dbReference type="Proteomes" id="UP001066276">
    <property type="component" value="Chromosome 1_2"/>
</dbReference>
<gene>
    <name evidence="1" type="ORF">NDU88_004675</name>
</gene>
<reference evidence="1" key="1">
    <citation type="journal article" date="2022" name="bioRxiv">
        <title>Sequencing and chromosome-scale assembly of the giantPleurodeles waltlgenome.</title>
        <authorList>
            <person name="Brown T."/>
            <person name="Elewa A."/>
            <person name="Iarovenko S."/>
            <person name="Subramanian E."/>
            <person name="Araus A.J."/>
            <person name="Petzold A."/>
            <person name="Susuki M."/>
            <person name="Suzuki K.-i.T."/>
            <person name="Hayashi T."/>
            <person name="Toyoda A."/>
            <person name="Oliveira C."/>
            <person name="Osipova E."/>
            <person name="Leigh N.D."/>
            <person name="Simon A."/>
            <person name="Yun M.H."/>
        </authorList>
    </citation>
    <scope>NUCLEOTIDE SEQUENCE</scope>
    <source>
        <strain evidence="1">20211129_DDA</strain>
        <tissue evidence="1">Liver</tissue>
    </source>
</reference>
<comment type="caution">
    <text evidence="1">The sequence shown here is derived from an EMBL/GenBank/DDBJ whole genome shotgun (WGS) entry which is preliminary data.</text>
</comment>
<name>A0AAV7W9L5_PLEWA</name>
<organism evidence="1 2">
    <name type="scientific">Pleurodeles waltl</name>
    <name type="common">Iberian ribbed newt</name>
    <dbReference type="NCBI Taxonomy" id="8319"/>
    <lineage>
        <taxon>Eukaryota</taxon>
        <taxon>Metazoa</taxon>
        <taxon>Chordata</taxon>
        <taxon>Craniata</taxon>
        <taxon>Vertebrata</taxon>
        <taxon>Euteleostomi</taxon>
        <taxon>Amphibia</taxon>
        <taxon>Batrachia</taxon>
        <taxon>Caudata</taxon>
        <taxon>Salamandroidea</taxon>
        <taxon>Salamandridae</taxon>
        <taxon>Pleurodelinae</taxon>
        <taxon>Pleurodeles</taxon>
    </lineage>
</organism>
<accession>A0AAV7W9L5</accession>
<evidence type="ECO:0000313" key="1">
    <source>
        <dbReference type="EMBL" id="KAJ1209297.1"/>
    </source>
</evidence>
<evidence type="ECO:0000313" key="2">
    <source>
        <dbReference type="Proteomes" id="UP001066276"/>
    </source>
</evidence>
<keyword evidence="2" id="KW-1185">Reference proteome</keyword>
<dbReference type="AlphaFoldDB" id="A0AAV7W9L5"/>
<proteinExistence type="predicted"/>
<dbReference type="EMBL" id="JANPWB010000002">
    <property type="protein sequence ID" value="KAJ1209297.1"/>
    <property type="molecule type" value="Genomic_DNA"/>
</dbReference>